<dbReference type="Gene3D" id="3.30.70.270">
    <property type="match status" value="1"/>
</dbReference>
<dbReference type="InterPro" id="IPR000700">
    <property type="entry name" value="PAS-assoc_C"/>
</dbReference>
<dbReference type="CDD" id="cd01948">
    <property type="entry name" value="EAL"/>
    <property type="match status" value="1"/>
</dbReference>
<sequence length="769" mass="83160">MWGPSRRNPSATRRVLHPRPGAPNIQNVLKRWQSWIPTGGGLRDEDWARRHRLLTLLLAASVGGLTIFGAFRDALAAPWLTTVLLMLACVVAAARLRSRRLASIAVAVGLNVLCGGFVSMSDGLTEAHFSFFIAVAALALYRDWAPFGVFLVGTTLHHAVFGTLVSEHTYDHAGAAQHPLLWAALHGGAVLLAAGFQLVQWALTEDEERRAQENLDDREAQLSVAFDETPVPMAMLSPDGLLLRTNSAYRALMRLPDELPAGFGLADLPVTPVGHTMSELFDVLTSDTSYNAVRQYQRTDDGEMIWADTHSTSLFDKDGRLKLVFVHAIDVTESRRQQEELRHRVRHDSLTGLLSRSAFESDLPLLLAGDTAAVLYIDVDRFKSINDGSGHAAGDDVLKAIAARLSALVPAGSLITRVGGDEFIVAVPGGAEAGAQVGEAALAAFAEPLPVDDNLLNVSLSIGLAMAADAGCAEDAVLAADTAMYAAKRAGGNRVKVFNQQMRVSVQERITGEKMLREALAGDRQQNLPVWFQPIVRAEDGEIVGAEALVRMCTADGTILGPGHFIPAAEETGLIVPLGEHVLRTALRYLQEWSDDLRYISVNVSPRQLAEADFVPLLADLLTASPEIDPRRLVLEITETAMLGSSHDVRERLETIKALGVRIALDDFGTGYSSLTWLQNIPADVVKLDRSFVAGLSSDPRKSSIIQAVLWMARSLGMSAVAEGVEEEADQLALHAAGCPFIQGYLFGKPVPPAEFSERLQRSRMATTP</sequence>
<dbReference type="SUPFAM" id="SSF55073">
    <property type="entry name" value="Nucleotide cyclase"/>
    <property type="match status" value="1"/>
</dbReference>
<evidence type="ECO:0000256" key="2">
    <source>
        <dbReference type="SAM" id="Phobius"/>
    </source>
</evidence>
<evidence type="ECO:0000256" key="1">
    <source>
        <dbReference type="SAM" id="MobiDB-lite"/>
    </source>
</evidence>
<dbReference type="SUPFAM" id="SSF141868">
    <property type="entry name" value="EAL domain-like"/>
    <property type="match status" value="1"/>
</dbReference>
<feature type="transmembrane region" description="Helical" evidence="2">
    <location>
        <begin position="53"/>
        <end position="71"/>
    </location>
</feature>
<accession>A0A919J852</accession>
<protein>
    <recommendedName>
        <fullName evidence="8">EAL domain-containing protein</fullName>
    </recommendedName>
</protein>
<dbReference type="Pfam" id="PF00990">
    <property type="entry name" value="GGDEF"/>
    <property type="match status" value="1"/>
</dbReference>
<dbReference type="SUPFAM" id="SSF55785">
    <property type="entry name" value="PYP-like sensor domain (PAS domain)"/>
    <property type="match status" value="1"/>
</dbReference>
<feature type="transmembrane region" description="Helical" evidence="2">
    <location>
        <begin position="148"/>
        <end position="165"/>
    </location>
</feature>
<dbReference type="InterPro" id="IPR013656">
    <property type="entry name" value="PAS_4"/>
</dbReference>
<feature type="region of interest" description="Disordered" evidence="1">
    <location>
        <begin position="1"/>
        <end position="20"/>
    </location>
</feature>
<dbReference type="InterPro" id="IPR035965">
    <property type="entry name" value="PAS-like_dom_sf"/>
</dbReference>
<keyword evidence="2" id="KW-0472">Membrane</keyword>
<dbReference type="PANTHER" id="PTHR44757:SF2">
    <property type="entry name" value="BIOFILM ARCHITECTURE MAINTENANCE PROTEIN MBAA"/>
    <property type="match status" value="1"/>
</dbReference>
<dbReference type="Pfam" id="PF00563">
    <property type="entry name" value="EAL"/>
    <property type="match status" value="1"/>
</dbReference>
<dbReference type="PROSITE" id="PS50113">
    <property type="entry name" value="PAC"/>
    <property type="match status" value="1"/>
</dbReference>
<dbReference type="CDD" id="cd01949">
    <property type="entry name" value="GGDEF"/>
    <property type="match status" value="1"/>
</dbReference>
<dbReference type="InterPro" id="IPR001633">
    <property type="entry name" value="EAL_dom"/>
</dbReference>
<dbReference type="Gene3D" id="3.20.20.450">
    <property type="entry name" value="EAL domain"/>
    <property type="match status" value="1"/>
</dbReference>
<dbReference type="Pfam" id="PF08448">
    <property type="entry name" value="PAS_4"/>
    <property type="match status" value="1"/>
</dbReference>
<dbReference type="PROSITE" id="PS50883">
    <property type="entry name" value="EAL"/>
    <property type="match status" value="1"/>
</dbReference>
<gene>
    <name evidence="6" type="ORF">Afe05nite_69120</name>
</gene>
<dbReference type="PROSITE" id="PS50887">
    <property type="entry name" value="GGDEF"/>
    <property type="match status" value="1"/>
</dbReference>
<dbReference type="InterPro" id="IPR052155">
    <property type="entry name" value="Biofilm_reg_signaling"/>
</dbReference>
<dbReference type="InterPro" id="IPR035919">
    <property type="entry name" value="EAL_sf"/>
</dbReference>
<organism evidence="6 7">
    <name type="scientific">Paractinoplanes ferrugineus</name>
    <dbReference type="NCBI Taxonomy" id="113564"/>
    <lineage>
        <taxon>Bacteria</taxon>
        <taxon>Bacillati</taxon>
        <taxon>Actinomycetota</taxon>
        <taxon>Actinomycetes</taxon>
        <taxon>Micromonosporales</taxon>
        <taxon>Micromonosporaceae</taxon>
        <taxon>Paractinoplanes</taxon>
    </lineage>
</organism>
<dbReference type="InterPro" id="IPR043128">
    <property type="entry name" value="Rev_trsase/Diguanyl_cyclase"/>
</dbReference>
<name>A0A919J852_9ACTN</name>
<feature type="domain" description="GGDEF" evidence="5">
    <location>
        <begin position="370"/>
        <end position="500"/>
    </location>
</feature>
<dbReference type="InterPro" id="IPR000160">
    <property type="entry name" value="GGDEF_dom"/>
</dbReference>
<dbReference type="Gene3D" id="3.30.450.20">
    <property type="entry name" value="PAS domain"/>
    <property type="match status" value="1"/>
</dbReference>
<keyword evidence="2" id="KW-1133">Transmembrane helix</keyword>
<dbReference type="SMART" id="SM00267">
    <property type="entry name" value="GGDEF"/>
    <property type="match status" value="1"/>
</dbReference>
<feature type="transmembrane region" description="Helical" evidence="2">
    <location>
        <begin position="180"/>
        <end position="203"/>
    </location>
</feature>
<keyword evidence="2" id="KW-0812">Transmembrane</keyword>
<keyword evidence="7" id="KW-1185">Reference proteome</keyword>
<evidence type="ECO:0008006" key="8">
    <source>
        <dbReference type="Google" id="ProtNLM"/>
    </source>
</evidence>
<dbReference type="NCBIfam" id="TIGR00229">
    <property type="entry name" value="sensory_box"/>
    <property type="match status" value="1"/>
</dbReference>
<dbReference type="InterPro" id="IPR029787">
    <property type="entry name" value="Nucleotide_cyclase"/>
</dbReference>
<feature type="domain" description="PAC" evidence="3">
    <location>
        <begin position="286"/>
        <end position="343"/>
    </location>
</feature>
<evidence type="ECO:0000313" key="6">
    <source>
        <dbReference type="EMBL" id="GIE15072.1"/>
    </source>
</evidence>
<evidence type="ECO:0000259" key="4">
    <source>
        <dbReference type="PROSITE" id="PS50883"/>
    </source>
</evidence>
<feature type="transmembrane region" description="Helical" evidence="2">
    <location>
        <begin position="77"/>
        <end position="94"/>
    </location>
</feature>
<dbReference type="Proteomes" id="UP000598174">
    <property type="component" value="Unassembled WGS sequence"/>
</dbReference>
<proteinExistence type="predicted"/>
<evidence type="ECO:0000313" key="7">
    <source>
        <dbReference type="Proteomes" id="UP000598174"/>
    </source>
</evidence>
<dbReference type="EMBL" id="BOMM01000061">
    <property type="protein sequence ID" value="GIE15072.1"/>
    <property type="molecule type" value="Genomic_DNA"/>
</dbReference>
<comment type="caution">
    <text evidence="6">The sequence shown here is derived from an EMBL/GenBank/DDBJ whole genome shotgun (WGS) entry which is preliminary data.</text>
</comment>
<dbReference type="InterPro" id="IPR000014">
    <property type="entry name" value="PAS"/>
</dbReference>
<dbReference type="AlphaFoldDB" id="A0A919J852"/>
<dbReference type="SMART" id="SM00052">
    <property type="entry name" value="EAL"/>
    <property type="match status" value="1"/>
</dbReference>
<evidence type="ECO:0000259" key="5">
    <source>
        <dbReference type="PROSITE" id="PS50887"/>
    </source>
</evidence>
<dbReference type="PANTHER" id="PTHR44757">
    <property type="entry name" value="DIGUANYLATE CYCLASE DGCP"/>
    <property type="match status" value="1"/>
</dbReference>
<evidence type="ECO:0000259" key="3">
    <source>
        <dbReference type="PROSITE" id="PS50113"/>
    </source>
</evidence>
<dbReference type="NCBIfam" id="TIGR00254">
    <property type="entry name" value="GGDEF"/>
    <property type="match status" value="1"/>
</dbReference>
<feature type="transmembrane region" description="Helical" evidence="2">
    <location>
        <begin position="101"/>
        <end position="118"/>
    </location>
</feature>
<feature type="domain" description="EAL" evidence="4">
    <location>
        <begin position="509"/>
        <end position="764"/>
    </location>
</feature>
<reference evidence="6" key="1">
    <citation type="submission" date="2021-01" db="EMBL/GenBank/DDBJ databases">
        <title>Whole genome shotgun sequence of Actinoplanes ferrugineus NBRC 15555.</title>
        <authorList>
            <person name="Komaki H."/>
            <person name="Tamura T."/>
        </authorList>
    </citation>
    <scope>NUCLEOTIDE SEQUENCE</scope>
    <source>
        <strain evidence="6">NBRC 15555</strain>
    </source>
</reference>